<gene>
    <name evidence="1" type="ORF">SAMN04489730_6932</name>
</gene>
<accession>A0A1K1SVU0</accession>
<proteinExistence type="predicted"/>
<name>A0A1K1SVU0_9PSEU</name>
<reference evidence="2" key="1">
    <citation type="submission" date="2016-11" db="EMBL/GenBank/DDBJ databases">
        <authorList>
            <person name="Varghese N."/>
            <person name="Submissions S."/>
        </authorList>
    </citation>
    <scope>NUCLEOTIDE SEQUENCE [LARGE SCALE GENOMIC DNA]</scope>
    <source>
        <strain evidence="2">DSM 44671</strain>
    </source>
</reference>
<sequence length="258" mass="29336">MPQLREDFAQLISVFLADGYFGRALPKICVDDHDGVEIDPNILLADRLGVPDLWPLRPGQWDTDTFYDLIEVFHDLAARPRKRHRHSWDNCGWHFGDFATDIGRAVYRWRVNELLAAGGIELRLAENGEDIGRLVRSVDDARTDLVRQALTTPEPDIAGRVQHAIALFRGRAATSHDKRSAVLTLAGILEERRELIREQIGSKDEGALFGIANGFAIRHQRRGQQADYDPAFLDWIFWWYLATVELTDRLLGRSGQTP</sequence>
<protein>
    <submittedName>
        <fullName evidence="1">Uncharacterized protein</fullName>
    </submittedName>
</protein>
<dbReference type="AlphaFoldDB" id="A0A1K1SVU0"/>
<evidence type="ECO:0000313" key="2">
    <source>
        <dbReference type="Proteomes" id="UP000182740"/>
    </source>
</evidence>
<keyword evidence="2" id="KW-1185">Reference proteome</keyword>
<evidence type="ECO:0000313" key="1">
    <source>
        <dbReference type="EMBL" id="SFW88348.1"/>
    </source>
</evidence>
<organism evidence="1 2">
    <name type="scientific">Amycolatopsis australiensis</name>
    <dbReference type="NCBI Taxonomy" id="546364"/>
    <lineage>
        <taxon>Bacteria</taxon>
        <taxon>Bacillati</taxon>
        <taxon>Actinomycetota</taxon>
        <taxon>Actinomycetes</taxon>
        <taxon>Pseudonocardiales</taxon>
        <taxon>Pseudonocardiaceae</taxon>
        <taxon>Amycolatopsis</taxon>
    </lineage>
</organism>
<dbReference type="Proteomes" id="UP000182740">
    <property type="component" value="Unassembled WGS sequence"/>
</dbReference>
<dbReference type="EMBL" id="FPJG01000006">
    <property type="protein sequence ID" value="SFW88348.1"/>
    <property type="molecule type" value="Genomic_DNA"/>
</dbReference>